<keyword evidence="2 10" id="KW-0645">Protease</keyword>
<proteinExistence type="inferred from homology"/>
<evidence type="ECO:0000256" key="5">
    <source>
        <dbReference type="ARBA" id="ARBA00022801"/>
    </source>
</evidence>
<dbReference type="InterPro" id="IPR011096">
    <property type="entry name" value="FTP_domain"/>
</dbReference>
<dbReference type="OrthoDB" id="5378341at2"/>
<comment type="function">
    <text evidence="10">Extracellular zinc metalloprotease.</text>
</comment>
<accession>A0A5E4PJR3</accession>
<gene>
    <name evidence="14" type="ORF">AQUSIP_19770</name>
</gene>
<dbReference type="GO" id="GO:0005576">
    <property type="term" value="C:extracellular region"/>
    <property type="evidence" value="ECO:0007669"/>
    <property type="project" value="UniProtKB-SubCell"/>
</dbReference>
<dbReference type="GO" id="GO:0006508">
    <property type="term" value="P:proteolysis"/>
    <property type="evidence" value="ECO:0007669"/>
    <property type="project" value="UniProtKB-KW"/>
</dbReference>
<dbReference type="KEGG" id="asip:AQUSIP_19770"/>
<keyword evidence="4" id="KW-0732">Signal</keyword>
<evidence type="ECO:0000256" key="4">
    <source>
        <dbReference type="ARBA" id="ARBA00022729"/>
    </source>
</evidence>
<dbReference type="PANTHER" id="PTHR33794">
    <property type="entry name" value="BACILLOLYSIN"/>
    <property type="match status" value="1"/>
</dbReference>
<keyword evidence="15" id="KW-1185">Reference proteome</keyword>
<dbReference type="CDD" id="cd09597">
    <property type="entry name" value="M4_TLP"/>
    <property type="match status" value="1"/>
</dbReference>
<comment type="similarity">
    <text evidence="1 10">Belongs to the peptidase M4 family.</text>
</comment>
<dbReference type="EC" id="3.4.24.-" evidence="10"/>
<feature type="active site" evidence="9">
    <location>
        <position position="385"/>
    </location>
</feature>
<keyword evidence="5 10" id="KW-0378">Hydrolase</keyword>
<dbReference type="SUPFAM" id="SSF55486">
    <property type="entry name" value="Metalloproteases ('zincins'), catalytic domain"/>
    <property type="match status" value="1"/>
</dbReference>
<evidence type="ECO:0000256" key="10">
    <source>
        <dbReference type="RuleBase" id="RU366073"/>
    </source>
</evidence>
<evidence type="ECO:0000256" key="7">
    <source>
        <dbReference type="ARBA" id="ARBA00023049"/>
    </source>
</evidence>
<sequence length="555" mass="61139">MENNQRRLVLSGMLLLGLPLFCGVSAYAAKPVDLRHQNITALQSLISTPTAARGAAAIKEISRHVDFKNTLHVRIQQTYSGYNVWGADAVVHIPNGEKTSRTLSGVASAAKNNGTMNGTVYQDLNVDLAGAPAEIFTQTHAQTALQKAIENYQHKIGNKANVSEQESSLMVFVGSDNKARWAYKVSFRAEAARSDEKPSKPVSIMDATTFQVYASWDDIKTLEKMDVDGGGFGGNKKMGKLIYDGTQNHLAKLMITRDTDANTCFLQNSDVTVKDYNGRKVMTFPCAVTSNEHNNVYWDADFDAVNDGYSPGNDAFFGGQVIKHMYKDWYGMPVLTNPDGTPMMLNMVVHQRNYDNAYWDGRQMTFGDGYTMFYPLTSLGVAAHEISHGFTEQHSGLMYYGQSGGMNEAFSDMAAQAAEVYAYGPNNNSWQIGPEIFKAENEALRYMDKPSKDCKGKKPGTRCSIDDASQYTDWIDVHYSSGVYNRFFYTLGTSQGWDAKKAFDVMVHANSSYWTSSATFSEAACGVISAASDLKYDVAAVKAAFDVVKVDYSAC</sequence>
<reference evidence="14 15" key="1">
    <citation type="submission" date="2019-08" db="EMBL/GenBank/DDBJ databases">
        <authorList>
            <person name="Guy L."/>
        </authorList>
    </citation>
    <scope>NUCLEOTIDE SEQUENCE [LARGE SCALE GENOMIC DNA]</scope>
    <source>
        <strain evidence="14 15">SGT-108</strain>
    </source>
</reference>
<evidence type="ECO:0000256" key="3">
    <source>
        <dbReference type="ARBA" id="ARBA00022723"/>
    </source>
</evidence>
<evidence type="ECO:0000259" key="13">
    <source>
        <dbReference type="Pfam" id="PF07504"/>
    </source>
</evidence>
<evidence type="ECO:0000256" key="2">
    <source>
        <dbReference type="ARBA" id="ARBA00022670"/>
    </source>
</evidence>
<keyword evidence="10" id="KW-0964">Secreted</keyword>
<comment type="cofactor">
    <cofactor evidence="10">
        <name>Zn(2+)</name>
        <dbReference type="ChEBI" id="CHEBI:29105"/>
    </cofactor>
</comment>
<dbReference type="PRINTS" id="PR00730">
    <property type="entry name" value="THERMOLYSIN"/>
</dbReference>
<feature type="active site" description="Proton donor" evidence="9">
    <location>
        <position position="478"/>
    </location>
</feature>
<dbReference type="Pfam" id="PF02868">
    <property type="entry name" value="Peptidase_M4_C"/>
    <property type="match status" value="1"/>
</dbReference>
<feature type="domain" description="Peptidase M4" evidence="11">
    <location>
        <begin position="253"/>
        <end position="392"/>
    </location>
</feature>
<dbReference type="AlphaFoldDB" id="A0A5E4PJR3"/>
<feature type="domain" description="FTP" evidence="13">
    <location>
        <begin position="70"/>
        <end position="97"/>
    </location>
</feature>
<dbReference type="Pfam" id="PF07504">
    <property type="entry name" value="FTP"/>
    <property type="match status" value="1"/>
</dbReference>
<dbReference type="GO" id="GO:0004222">
    <property type="term" value="F:metalloendopeptidase activity"/>
    <property type="evidence" value="ECO:0007669"/>
    <property type="project" value="UniProtKB-UniRule"/>
</dbReference>
<dbReference type="Proteomes" id="UP000324194">
    <property type="component" value="Chromosome 1"/>
</dbReference>
<name>A0A5E4PJR3_9COXI</name>
<keyword evidence="7 10" id="KW-0482">Metalloprotease</keyword>
<evidence type="ECO:0000259" key="12">
    <source>
        <dbReference type="Pfam" id="PF02868"/>
    </source>
</evidence>
<dbReference type="InterPro" id="IPR050728">
    <property type="entry name" value="Zinc_Metalloprotease_M4"/>
</dbReference>
<dbReference type="Gene3D" id="3.10.170.10">
    <property type="match status" value="1"/>
</dbReference>
<evidence type="ECO:0000313" key="14">
    <source>
        <dbReference type="EMBL" id="VVC76653.1"/>
    </source>
</evidence>
<dbReference type="PANTHER" id="PTHR33794:SF1">
    <property type="entry name" value="BACILLOLYSIN"/>
    <property type="match status" value="1"/>
</dbReference>
<organism evidence="14 15">
    <name type="scientific">Aquicella siphonis</name>
    <dbReference type="NCBI Taxonomy" id="254247"/>
    <lineage>
        <taxon>Bacteria</taxon>
        <taxon>Pseudomonadati</taxon>
        <taxon>Pseudomonadota</taxon>
        <taxon>Gammaproteobacteria</taxon>
        <taxon>Legionellales</taxon>
        <taxon>Coxiellaceae</taxon>
        <taxon>Aquicella</taxon>
    </lineage>
</organism>
<dbReference type="RefSeq" id="WP_148339959.1">
    <property type="nucleotide sequence ID" value="NZ_LR699119.1"/>
</dbReference>
<dbReference type="InterPro" id="IPR001570">
    <property type="entry name" value="Peptidase_M4_C_domain"/>
</dbReference>
<comment type="subcellular location">
    <subcellularLocation>
        <location evidence="10">Secreted</location>
    </subcellularLocation>
</comment>
<keyword evidence="6 10" id="KW-0862">Zinc</keyword>
<protein>
    <recommendedName>
        <fullName evidence="10">Neutral metalloproteinase</fullName>
        <ecNumber evidence="10">3.4.24.-</ecNumber>
    </recommendedName>
</protein>
<keyword evidence="8" id="KW-0865">Zymogen</keyword>
<evidence type="ECO:0000256" key="8">
    <source>
        <dbReference type="ARBA" id="ARBA00023145"/>
    </source>
</evidence>
<dbReference type="InterPro" id="IPR023612">
    <property type="entry name" value="Peptidase_M4"/>
</dbReference>
<dbReference type="InterPro" id="IPR013856">
    <property type="entry name" value="Peptidase_M4_domain"/>
</dbReference>
<feature type="domain" description="Peptidase M4 C-terminal" evidence="12">
    <location>
        <begin position="395"/>
        <end position="550"/>
    </location>
</feature>
<dbReference type="EMBL" id="LR699119">
    <property type="protein sequence ID" value="VVC76653.1"/>
    <property type="molecule type" value="Genomic_DNA"/>
</dbReference>
<dbReference type="Gene3D" id="3.10.450.40">
    <property type="match status" value="1"/>
</dbReference>
<evidence type="ECO:0000256" key="1">
    <source>
        <dbReference type="ARBA" id="ARBA00009388"/>
    </source>
</evidence>
<dbReference type="GO" id="GO:0046872">
    <property type="term" value="F:metal ion binding"/>
    <property type="evidence" value="ECO:0007669"/>
    <property type="project" value="UniProtKB-UniRule"/>
</dbReference>
<dbReference type="Pfam" id="PF01447">
    <property type="entry name" value="Peptidase_M4"/>
    <property type="match status" value="1"/>
</dbReference>
<evidence type="ECO:0000256" key="9">
    <source>
        <dbReference type="PIRSR" id="PIRSR623612-1"/>
    </source>
</evidence>
<evidence type="ECO:0000256" key="6">
    <source>
        <dbReference type="ARBA" id="ARBA00022833"/>
    </source>
</evidence>
<dbReference type="InterPro" id="IPR027268">
    <property type="entry name" value="Peptidase_M4/M1_CTD_sf"/>
</dbReference>
<keyword evidence="3" id="KW-0479">Metal-binding</keyword>
<evidence type="ECO:0000313" key="15">
    <source>
        <dbReference type="Proteomes" id="UP000324194"/>
    </source>
</evidence>
<evidence type="ECO:0000259" key="11">
    <source>
        <dbReference type="Pfam" id="PF01447"/>
    </source>
</evidence>
<dbReference type="Gene3D" id="3.10.450.490">
    <property type="match status" value="1"/>
</dbReference>
<dbReference type="Gene3D" id="1.10.390.10">
    <property type="entry name" value="Neutral Protease Domain 2"/>
    <property type="match status" value="1"/>
</dbReference>